<dbReference type="PANTHER" id="PTHR43022">
    <property type="entry name" value="PROTEIN SMF"/>
    <property type="match status" value="1"/>
</dbReference>
<reference evidence="5" key="1">
    <citation type="submission" date="2012-02" db="EMBL/GenBank/DDBJ databases">
        <title>Complete sequence of chromosome 1 of Prevotella dentalis DSM 3688.</title>
        <authorList>
            <person name="Lucas S."/>
            <person name="Copeland A."/>
            <person name="Lapidus A."/>
            <person name="Glavina del Rio T."/>
            <person name="Dalin E."/>
            <person name="Tice H."/>
            <person name="Bruce D."/>
            <person name="Goodwin L."/>
            <person name="Pitluck S."/>
            <person name="Peters L."/>
            <person name="Mikhailova N."/>
            <person name="Chertkov O."/>
            <person name="Kyrpides N."/>
            <person name="Mavromatis K."/>
            <person name="Ivanova N."/>
            <person name="Brettin T."/>
            <person name="Detter J.C."/>
            <person name="Han C."/>
            <person name="Larimer F."/>
            <person name="Land M."/>
            <person name="Hauser L."/>
            <person name="Markowitz V."/>
            <person name="Cheng J.-F."/>
            <person name="Hugenholtz P."/>
            <person name="Woyke T."/>
            <person name="Wu D."/>
            <person name="Gronow S."/>
            <person name="Wellnitz S."/>
            <person name="Brambilla E."/>
            <person name="Klenk H.-P."/>
            <person name="Eisen J.A."/>
        </authorList>
    </citation>
    <scope>NUCLEOTIDE SEQUENCE [LARGE SCALE GENOMIC DNA]</scope>
    <source>
        <strain evidence="5">ATCC 49559 / DSM 3688 / JCM 13448 / NCTC 12043 / ES 2772</strain>
    </source>
</reference>
<dbReference type="NCBIfam" id="TIGR00732">
    <property type="entry name" value="dprA"/>
    <property type="match status" value="1"/>
</dbReference>
<evidence type="ECO:0000256" key="1">
    <source>
        <dbReference type="ARBA" id="ARBA00006525"/>
    </source>
</evidence>
<dbReference type="SUPFAM" id="SSF102405">
    <property type="entry name" value="MCP/YpsA-like"/>
    <property type="match status" value="1"/>
</dbReference>
<dbReference type="InterPro" id="IPR041614">
    <property type="entry name" value="DprA_WH"/>
</dbReference>
<feature type="domain" description="DprA winged helix" evidence="3">
    <location>
        <begin position="321"/>
        <end position="375"/>
    </location>
</feature>
<feature type="domain" description="Smf/DprA SLOG" evidence="2">
    <location>
        <begin position="88"/>
        <end position="299"/>
    </location>
</feature>
<evidence type="ECO:0000259" key="3">
    <source>
        <dbReference type="Pfam" id="PF17782"/>
    </source>
</evidence>
<name>L0JD96_PREDD</name>
<proteinExistence type="inferred from homology"/>
<dbReference type="Pfam" id="PF17782">
    <property type="entry name" value="WHD_DprA"/>
    <property type="match status" value="1"/>
</dbReference>
<dbReference type="KEGG" id="pdt:Prede_1480"/>
<sequence>MELRNMPTPEEVLNTAILTRLSYFSLNAMVTLYRELGSATAIMERRHELGRLFPGLPHKVTEALADTTAMRRRAAEELDYDARHGIQVLCLNDEAYPWRLKECPDAPLMLFYKGTADLNRRHIINIVGTRHCTPYGADLVRHFVADLRELCPDVLIVSGLAYGVDVQAHRQALARGMETVAVLAHGLDTLYPQAHRDTANEMVRRGGLLTEFMTHTNADKLNFVRRNRITAGISDACILVESALKGGGLITTRISKEYNRDVFAFPGAVGATYSEGCNRLIRDNGAGLITSANDFVQAMGWQDERRRQEARAAGIARELFPDLSPEEQRIVGILRQNNDLQANILCVKAGMPVGDVTSLLFGLEMKGVVKPYAGGTYHLLG</sequence>
<protein>
    <submittedName>
        <fullName evidence="4">DNA protecting protein DprA</fullName>
    </submittedName>
</protein>
<dbReference type="EMBL" id="CP003368">
    <property type="protein sequence ID" value="AGB28793.1"/>
    <property type="molecule type" value="Genomic_DNA"/>
</dbReference>
<evidence type="ECO:0000313" key="4">
    <source>
        <dbReference type="EMBL" id="AGB28793.1"/>
    </source>
</evidence>
<accession>L0JD96</accession>
<dbReference type="Pfam" id="PF02481">
    <property type="entry name" value="DNA_processg_A"/>
    <property type="match status" value="1"/>
</dbReference>
<dbReference type="HOGENOM" id="CLU_029601_0_3_10"/>
<dbReference type="GO" id="GO:0009294">
    <property type="term" value="P:DNA-mediated transformation"/>
    <property type="evidence" value="ECO:0007669"/>
    <property type="project" value="InterPro"/>
</dbReference>
<dbReference type="PANTHER" id="PTHR43022:SF1">
    <property type="entry name" value="PROTEIN SMF"/>
    <property type="match status" value="1"/>
</dbReference>
<dbReference type="Gene3D" id="3.40.50.450">
    <property type="match status" value="1"/>
</dbReference>
<keyword evidence="5" id="KW-1185">Reference proteome</keyword>
<gene>
    <name evidence="4" type="ordered locus">Prede_1480</name>
</gene>
<comment type="similarity">
    <text evidence="1">Belongs to the DprA/Smf family.</text>
</comment>
<dbReference type="InterPro" id="IPR057666">
    <property type="entry name" value="DrpA_SLOG"/>
</dbReference>
<dbReference type="AlphaFoldDB" id="L0JD96"/>
<dbReference type="Proteomes" id="UP000010862">
    <property type="component" value="Chromosome 1"/>
</dbReference>
<organism evidence="4 5">
    <name type="scientific">Prevotella dentalis (strain ATCC 49559 / DSM 3688 / JCM 13448 / NCTC 12043 / ES 2772)</name>
    <name type="common">Mitsuokella dentalis</name>
    <dbReference type="NCBI Taxonomy" id="908937"/>
    <lineage>
        <taxon>Bacteria</taxon>
        <taxon>Pseudomonadati</taxon>
        <taxon>Bacteroidota</taxon>
        <taxon>Bacteroidia</taxon>
        <taxon>Bacteroidales</taxon>
        <taxon>Prevotellaceae</taxon>
        <taxon>Prevotella</taxon>
    </lineage>
</organism>
<evidence type="ECO:0000313" key="5">
    <source>
        <dbReference type="Proteomes" id="UP000010862"/>
    </source>
</evidence>
<evidence type="ECO:0000259" key="2">
    <source>
        <dbReference type="Pfam" id="PF02481"/>
    </source>
</evidence>
<dbReference type="PATRIC" id="fig|908937.9.peg.1554"/>
<dbReference type="InterPro" id="IPR003488">
    <property type="entry name" value="DprA"/>
</dbReference>